<dbReference type="InterPro" id="IPR007867">
    <property type="entry name" value="GMC_OxRtase_C"/>
</dbReference>
<dbReference type="Gene3D" id="3.30.410.40">
    <property type="match status" value="1"/>
</dbReference>
<evidence type="ECO:0000256" key="1">
    <source>
        <dbReference type="ARBA" id="ARBA00010790"/>
    </source>
</evidence>
<evidence type="ECO:0000259" key="3">
    <source>
        <dbReference type="PROSITE" id="PS00624"/>
    </source>
</evidence>
<keyword evidence="2" id="KW-0285">Flavoprotein</keyword>
<dbReference type="InterPro" id="IPR000172">
    <property type="entry name" value="GMC_OxRdtase_N"/>
</dbReference>
<dbReference type="PANTHER" id="PTHR11552">
    <property type="entry name" value="GLUCOSE-METHANOL-CHOLINE GMC OXIDOREDUCTASE"/>
    <property type="match status" value="1"/>
</dbReference>
<gene>
    <name evidence="4" type="ORF">GPM918_LOCUS7652</name>
    <name evidence="5" type="ORF">SRO942_LOCUS7652</name>
</gene>
<evidence type="ECO:0000256" key="2">
    <source>
        <dbReference type="PIRSR" id="PIRSR000137-2"/>
    </source>
</evidence>
<dbReference type="PROSITE" id="PS00624">
    <property type="entry name" value="GMC_OXRED_2"/>
    <property type="match status" value="1"/>
</dbReference>
<evidence type="ECO:0000313" key="6">
    <source>
        <dbReference type="Proteomes" id="UP000663829"/>
    </source>
</evidence>
<evidence type="ECO:0000313" key="5">
    <source>
        <dbReference type="EMBL" id="CAF3667886.1"/>
    </source>
</evidence>
<dbReference type="SUPFAM" id="SSF51905">
    <property type="entry name" value="FAD/NAD(P)-binding domain"/>
    <property type="match status" value="1"/>
</dbReference>
<organism evidence="4 6">
    <name type="scientific">Didymodactylos carnosus</name>
    <dbReference type="NCBI Taxonomy" id="1234261"/>
    <lineage>
        <taxon>Eukaryota</taxon>
        <taxon>Metazoa</taxon>
        <taxon>Spiralia</taxon>
        <taxon>Gnathifera</taxon>
        <taxon>Rotifera</taxon>
        <taxon>Eurotatoria</taxon>
        <taxon>Bdelloidea</taxon>
        <taxon>Philodinida</taxon>
        <taxon>Philodinidae</taxon>
        <taxon>Didymodactylos</taxon>
    </lineage>
</organism>
<dbReference type="Gene3D" id="3.50.50.60">
    <property type="entry name" value="FAD/NAD(P)-binding domain"/>
    <property type="match status" value="2"/>
</dbReference>
<comment type="cofactor">
    <cofactor evidence="2">
        <name>FAD</name>
        <dbReference type="ChEBI" id="CHEBI:57692"/>
    </cofactor>
</comment>
<reference evidence="4" key="1">
    <citation type="submission" date="2021-02" db="EMBL/GenBank/DDBJ databases">
        <authorList>
            <person name="Nowell W R."/>
        </authorList>
    </citation>
    <scope>NUCLEOTIDE SEQUENCE</scope>
</reference>
<dbReference type="InterPro" id="IPR036188">
    <property type="entry name" value="FAD/NAD-bd_sf"/>
</dbReference>
<dbReference type="OrthoDB" id="269227at2759"/>
<keyword evidence="6" id="KW-1185">Reference proteome</keyword>
<feature type="domain" description="Glucose-methanol-choline oxidoreductase N-terminal" evidence="3">
    <location>
        <begin position="199"/>
        <end position="213"/>
    </location>
</feature>
<dbReference type="PIRSF" id="PIRSF000137">
    <property type="entry name" value="Alcohol_oxidase"/>
    <property type="match status" value="1"/>
</dbReference>
<dbReference type="InterPro" id="IPR012132">
    <property type="entry name" value="GMC_OxRdtase"/>
</dbReference>
<dbReference type="Pfam" id="PF00732">
    <property type="entry name" value="GMC_oxred_N"/>
    <property type="match status" value="1"/>
</dbReference>
<evidence type="ECO:0000313" key="4">
    <source>
        <dbReference type="EMBL" id="CAF0881798.1"/>
    </source>
</evidence>
<keyword evidence="2" id="KW-0274">FAD</keyword>
<proteinExistence type="inferred from homology"/>
<dbReference type="SUPFAM" id="SSF54373">
    <property type="entry name" value="FAD-linked reductases, C-terminal domain"/>
    <property type="match status" value="1"/>
</dbReference>
<dbReference type="Proteomes" id="UP000681722">
    <property type="component" value="Unassembled WGS sequence"/>
</dbReference>
<comment type="similarity">
    <text evidence="1">Belongs to the GMC oxidoreductase family.</text>
</comment>
<feature type="binding site" evidence="2">
    <location>
        <position position="165"/>
    </location>
    <ligand>
        <name>FAD</name>
        <dbReference type="ChEBI" id="CHEBI:57692"/>
    </ligand>
</feature>
<dbReference type="Pfam" id="PF05199">
    <property type="entry name" value="GMC_oxred_C"/>
    <property type="match status" value="1"/>
</dbReference>
<accession>A0A813YB97</accession>
<sequence length="460" mass="51184">MSYDYVICGGGTAGCIVARRLAENPNVTVCLIEAGPSDEGGCSSHNTVIAFIAPAENLDQWEQLGAHGWNSKATRKYYNKVFEKVNLHTVPPLNPLNQAFIDSCTAVNIPQIEMNSDAFINEFSNCCGYLQLNVTGLDRCSSSRSYLHPISSLPSNLTVLTNTTVTKLIIDQQTMIVTGVLTNTNENIKVKKECIVSSGAFDTPKLLLLSGIGPAQHLQKMNIRCILNLEGVGSNLMDHPECVIIWESNYPLPDQVIQRWEAALFFKTQTYSIKPDVMFHFGTEAYDIQNNLFGYPSEKQAFSITFNVNQAKSRGHVQLRSNNYLDPPQIDCQYFADEQKHDKTVMIAGLKLARKIVEQSPLQKWVKCELSPGVQIQSDEEIWNYCRKASTTLFHVAGTCKMGNVDNDNMAVVDSQLKVKGIQNLRIADTSVFPTMISVNPCITCMMIGEKCADMIRQDE</sequence>
<dbReference type="GO" id="GO:0050660">
    <property type="term" value="F:flavin adenine dinucleotide binding"/>
    <property type="evidence" value="ECO:0007669"/>
    <property type="project" value="InterPro"/>
</dbReference>
<dbReference type="Proteomes" id="UP000663829">
    <property type="component" value="Unassembled WGS sequence"/>
</dbReference>
<dbReference type="PANTHER" id="PTHR11552:SF152">
    <property type="entry name" value="OXIDASE (CODA), PUTATIVE (AFU_ORTHOLOGUE AFUA_8G04090)-RELATED"/>
    <property type="match status" value="1"/>
</dbReference>
<comment type="caution">
    <text evidence="4">The sequence shown here is derived from an EMBL/GenBank/DDBJ whole genome shotgun (WGS) entry which is preliminary data.</text>
</comment>
<dbReference type="EMBL" id="CAJNOQ010001265">
    <property type="protein sequence ID" value="CAF0881798.1"/>
    <property type="molecule type" value="Genomic_DNA"/>
</dbReference>
<protein>
    <recommendedName>
        <fullName evidence="3">Glucose-methanol-choline oxidoreductase N-terminal domain-containing protein</fullName>
    </recommendedName>
</protein>
<name>A0A813YB97_9BILA</name>
<dbReference type="GO" id="GO:0016614">
    <property type="term" value="F:oxidoreductase activity, acting on CH-OH group of donors"/>
    <property type="evidence" value="ECO:0007669"/>
    <property type="project" value="InterPro"/>
</dbReference>
<dbReference type="EMBL" id="CAJOBC010001265">
    <property type="protein sequence ID" value="CAF3667886.1"/>
    <property type="molecule type" value="Genomic_DNA"/>
</dbReference>
<dbReference type="AlphaFoldDB" id="A0A813YB97"/>